<evidence type="ECO:0000256" key="1">
    <source>
        <dbReference type="SAM" id="Phobius"/>
    </source>
</evidence>
<keyword evidence="1" id="KW-1133">Transmembrane helix</keyword>
<proteinExistence type="predicted"/>
<dbReference type="EMBL" id="LK023341">
    <property type="protein sequence ID" value="CDS10791.1"/>
    <property type="molecule type" value="Genomic_DNA"/>
</dbReference>
<organism evidence="2">
    <name type="scientific">Lichtheimia ramosa</name>
    <dbReference type="NCBI Taxonomy" id="688394"/>
    <lineage>
        <taxon>Eukaryota</taxon>
        <taxon>Fungi</taxon>
        <taxon>Fungi incertae sedis</taxon>
        <taxon>Mucoromycota</taxon>
        <taxon>Mucoromycotina</taxon>
        <taxon>Mucoromycetes</taxon>
        <taxon>Mucorales</taxon>
        <taxon>Lichtheimiaceae</taxon>
        <taxon>Lichtheimia</taxon>
    </lineage>
</organism>
<protein>
    <submittedName>
        <fullName evidence="2">Uncharacterized protein</fullName>
    </submittedName>
</protein>
<accession>A0A077WT61</accession>
<dbReference type="OrthoDB" id="5514856at2759"/>
<feature type="transmembrane region" description="Helical" evidence="1">
    <location>
        <begin position="29"/>
        <end position="48"/>
    </location>
</feature>
<gene>
    <name evidence="2" type="ORF">LRAMOSA11277</name>
</gene>
<evidence type="ECO:0000313" key="2">
    <source>
        <dbReference type="EMBL" id="CDS10791.1"/>
    </source>
</evidence>
<keyword evidence="1" id="KW-0812">Transmembrane</keyword>
<keyword evidence="1" id="KW-0472">Membrane</keyword>
<dbReference type="AlphaFoldDB" id="A0A077WT61"/>
<name>A0A077WT61_9FUNG</name>
<reference evidence="2" key="1">
    <citation type="journal article" date="2014" name="Genome Announc.">
        <title>De novo whole-genome sequence and genome annotation of Lichtheimia ramosa.</title>
        <authorList>
            <person name="Linde J."/>
            <person name="Schwartze V."/>
            <person name="Binder U."/>
            <person name="Lass-Florl C."/>
            <person name="Voigt K."/>
            <person name="Horn F."/>
        </authorList>
    </citation>
    <scope>NUCLEOTIDE SEQUENCE</scope>
    <source>
        <strain evidence="2">JMRC FSU:6197</strain>
    </source>
</reference>
<sequence length="54" mass="5890">MDRRLQQPEDEPSFGQALKAQLFAPEGNLNIALSLTVFAGAVVFLRNFGDLLAV</sequence>